<feature type="compositionally biased region" description="Basic and acidic residues" evidence="2">
    <location>
        <begin position="469"/>
        <end position="479"/>
    </location>
</feature>
<dbReference type="Gene3D" id="3.40.50.1000">
    <property type="entry name" value="HAD superfamily/HAD-like"/>
    <property type="match status" value="1"/>
</dbReference>
<dbReference type="SUPFAM" id="SSF56784">
    <property type="entry name" value="HAD-like"/>
    <property type="match status" value="1"/>
</dbReference>
<evidence type="ECO:0000313" key="3">
    <source>
        <dbReference type="EMBL" id="CAE0404767.1"/>
    </source>
</evidence>
<feature type="region of interest" description="Disordered" evidence="2">
    <location>
        <begin position="109"/>
        <end position="155"/>
    </location>
</feature>
<feature type="region of interest" description="Disordered" evidence="2">
    <location>
        <begin position="1213"/>
        <end position="1237"/>
    </location>
</feature>
<dbReference type="Pfam" id="PF13419">
    <property type="entry name" value="HAD_2"/>
    <property type="match status" value="1"/>
</dbReference>
<dbReference type="PANTHER" id="PTHR47858">
    <property type="entry name" value="HALOACID DEHALOGENASE-LIKE HYDROLASE (HAD) SUPERFAMILY PROTEIN"/>
    <property type="match status" value="1"/>
</dbReference>
<feature type="compositionally biased region" description="Basic and acidic residues" evidence="2">
    <location>
        <begin position="553"/>
        <end position="576"/>
    </location>
</feature>
<proteinExistence type="predicted"/>
<dbReference type="InterPro" id="IPR036412">
    <property type="entry name" value="HAD-like_sf"/>
</dbReference>
<feature type="compositionally biased region" description="Acidic residues" evidence="2">
    <location>
        <begin position="807"/>
        <end position="819"/>
    </location>
</feature>
<name>A0A7S3KY64_9STRA</name>
<feature type="compositionally biased region" description="Acidic residues" evidence="2">
    <location>
        <begin position="115"/>
        <end position="130"/>
    </location>
</feature>
<feature type="compositionally biased region" description="Low complexity" evidence="2">
    <location>
        <begin position="1338"/>
        <end position="1349"/>
    </location>
</feature>
<dbReference type="PANTHER" id="PTHR47858:SF2">
    <property type="entry name" value="HALOACID DEHALOGENASE-LIKE HYDROLASE (HAD) SUPERFAMILY PROTEIN"/>
    <property type="match status" value="1"/>
</dbReference>
<feature type="compositionally biased region" description="Acidic residues" evidence="2">
    <location>
        <begin position="850"/>
        <end position="864"/>
    </location>
</feature>
<dbReference type="InterPro" id="IPR023198">
    <property type="entry name" value="PGP-like_dom2"/>
</dbReference>
<feature type="region of interest" description="Disordered" evidence="2">
    <location>
        <begin position="516"/>
        <end position="640"/>
    </location>
</feature>
<dbReference type="InterPro" id="IPR041492">
    <property type="entry name" value="HAD_2"/>
</dbReference>
<evidence type="ECO:0000256" key="1">
    <source>
        <dbReference type="SAM" id="Coils"/>
    </source>
</evidence>
<sequence length="1710" mass="194492">MSVYEEEGVDSPTLVLERYQRLKASRDSRSQWTRGRIPPPYRKNIAWMIGIQAMLVLQLCCYHSEAFTASAVPGRQGGPLAFVTDKRQNPAPFGVLHFHRKDSQKLTGLSVSRIDDEDDDDDDDDDDEDDTGRPRKRDRIKDWFSQNSGDDSRSRIKTKFDNLFGGMPSMSEILSDKEQGDVAPDVEVRKGRNKDPAWFEQEKQRIMDSFEDMLQEMLAKLEEQRREDPESVPENAEGIIKSVLKQEMDTEIERVKEELSLKRLKDYESSQRELTEERDLSGPIDDEVQRLIDESEEEFSRQEASRLELEEFLRYEAEAFSQAANQIETESTLAEPVVDLDVWALERLQEMAKNRQDVDGGEVVLDILDEITEDLQKRMEKEKAKKGATQTETLKEWQMYRAIATKLGRQRDQMSKEDLASAAETDDEEILKRLGSWKEYVSKEKRIRDEGGLSSTKKKAENEAQIAPRSDRESRAETRKIINKMSIEALESLMVTSDPGRREKLRQEIDFLKAELEGKDYLDWEEPDEDELSGPVDMSGVFDQGGKVKSRPRPAEERNRLREETPAEDAPDRNFIDESTPPTPSTPFFSDDDELSSATSRPPPPPPNTPFFSDAEYADEDGEYSTASSENSKLGSMDEQKLASLYRRAGARTREEQDTIRAGWEEYQRIEKEKRKLSGMDESSDAEIEYISSSKFNVSEVMKADGDFDADKILSAIGPRPKRGEKKAVTNTVSLDKKSATENTDKTLDEGEIVSSLYRSVSAVGGGRYKDDQEGRAKDQAEFQSFLEKEKSLRKSLDESTELTSVDVDEEFNEEEYAEDVLSSLGPRPKPRRSRKIDPGELSDMGGVVSEDDSWNGDDEDEDELSVDMIEDGVKDASTMPEWLKRENEEAKSPTKKRKTFLGEEVEDAFDDDQYEKNMRQLAEYERRRAGNKPSMGIDISDVLGRRDIDDYKDYKFEERMYTSERRGWGVASFEDRKRNLVQYTELDLGEVNALMDHRDSVHSTGVSQYTKRINKPFEAFGAIFRLEGVFADLSGLHEEAWKEVAVKENMRLPNSDEIRRASVIHPEAAVKEAFVWTDDFLEAARLAGVFRETFRSIFDAWAQENDLLETPRETVPEEKGSLAIGEDLIGEPLPTKPALKLPQNEGELLELLFRVWSQVAFEKSKSVPTEAQIQQSAMVTPDIAIQEVFKWTRDTREASMLEKEFQSVLRKLSGSDATSEQTPDHPKTSRSQKGASEVGFMDEVSMMEAHYAAWTEAAQQFDFERPTSDEVLGAFVLNDPSIAVRDGFGWTSDEKVLPKVVEAFSRKLNELIQKRSGSKGATALMGSSQSVEPPPKAISSSTTTLASISKDREPTYEEVFAMNREAWNAAAAVHGFKRPPEEFVKLSLDTEPEDVIARIFRWSWDAEFISRIAETFKEKLKVESEGFAAKYQLKLESVAQTNSRPVSEQTVSNDDLFQAALNAWTETAKIHNLPVPTQEQIVFAMSVGPEEAVAGGFGWTTDKEASWWIMETFKEKIQAERERLGLDELEETRDKKDSEEKPLVAVIPGAFEWIKSLREYEMKCGVISHLDKDQVAALLKYTKLEDLFSSDVRVSSNNGYKSDSQQMLGAALRLERRPDHCVVFDSSPHASIAAHELDMRSVGLIGSYPRYELLTADTTTAGFQELTAFNIRRLFGERIFDQPELDRQIADPNYQKKVKVRTKYDWGDD</sequence>
<feature type="region of interest" description="Disordered" evidence="2">
    <location>
        <begin position="789"/>
        <end position="864"/>
    </location>
</feature>
<dbReference type="Gene3D" id="1.10.150.240">
    <property type="entry name" value="Putative phosphatase, domain 2"/>
    <property type="match status" value="1"/>
</dbReference>
<dbReference type="InterPro" id="IPR023214">
    <property type="entry name" value="HAD_sf"/>
</dbReference>
<organism evidence="3">
    <name type="scientific">Amphora coffeiformis</name>
    <dbReference type="NCBI Taxonomy" id="265554"/>
    <lineage>
        <taxon>Eukaryota</taxon>
        <taxon>Sar</taxon>
        <taxon>Stramenopiles</taxon>
        <taxon>Ochrophyta</taxon>
        <taxon>Bacillariophyta</taxon>
        <taxon>Bacillariophyceae</taxon>
        <taxon>Bacillariophycidae</taxon>
        <taxon>Thalassiophysales</taxon>
        <taxon>Catenulaceae</taxon>
        <taxon>Amphora</taxon>
    </lineage>
</organism>
<keyword evidence="1" id="KW-0175">Coiled coil</keyword>
<feature type="compositionally biased region" description="Acidic residues" evidence="2">
    <location>
        <begin position="523"/>
        <end position="532"/>
    </location>
</feature>
<feature type="coiled-coil region" evidence="1">
    <location>
        <begin position="207"/>
        <end position="265"/>
    </location>
</feature>
<feature type="region of interest" description="Disordered" evidence="2">
    <location>
        <begin position="448"/>
        <end position="479"/>
    </location>
</feature>
<protein>
    <submittedName>
        <fullName evidence="3">Uncharacterized protein</fullName>
    </submittedName>
</protein>
<feature type="region of interest" description="Disordered" evidence="2">
    <location>
        <begin position="1320"/>
        <end position="1351"/>
    </location>
</feature>
<feature type="compositionally biased region" description="Basic and acidic residues" evidence="2">
    <location>
        <begin position="267"/>
        <end position="280"/>
    </location>
</feature>
<dbReference type="EMBL" id="HBIM01003318">
    <property type="protein sequence ID" value="CAE0404767.1"/>
    <property type="molecule type" value="Transcribed_RNA"/>
</dbReference>
<gene>
    <name evidence="3" type="ORF">ACOF00016_LOCUS2868</name>
</gene>
<feature type="compositionally biased region" description="Polar residues" evidence="2">
    <location>
        <begin position="625"/>
        <end position="634"/>
    </location>
</feature>
<accession>A0A7S3KY64</accession>
<feature type="region of interest" description="Disordered" evidence="2">
    <location>
        <begin position="267"/>
        <end position="286"/>
    </location>
</feature>
<evidence type="ECO:0000256" key="2">
    <source>
        <dbReference type="SAM" id="MobiDB-lite"/>
    </source>
</evidence>
<feature type="compositionally biased region" description="Basic and acidic residues" evidence="2">
    <location>
        <begin position="789"/>
        <end position="798"/>
    </location>
</feature>
<feature type="region of interest" description="Disordered" evidence="2">
    <location>
        <begin position="175"/>
        <end position="195"/>
    </location>
</feature>
<reference evidence="3" key="1">
    <citation type="submission" date="2021-01" db="EMBL/GenBank/DDBJ databases">
        <authorList>
            <person name="Corre E."/>
            <person name="Pelletier E."/>
            <person name="Niang G."/>
            <person name="Scheremetjew M."/>
            <person name="Finn R."/>
            <person name="Kale V."/>
            <person name="Holt S."/>
            <person name="Cochrane G."/>
            <person name="Meng A."/>
            <person name="Brown T."/>
            <person name="Cohen L."/>
        </authorList>
    </citation>
    <scope>NUCLEOTIDE SEQUENCE</scope>
    <source>
        <strain evidence="3">CCMP127</strain>
    </source>
</reference>